<name>I0Z753_COCSC</name>
<dbReference type="KEGG" id="csl:COCSUDRAFT_59008"/>
<gene>
    <name evidence="1" type="ORF">COCSUDRAFT_59008</name>
</gene>
<organism evidence="1 2">
    <name type="scientific">Coccomyxa subellipsoidea (strain C-169)</name>
    <name type="common">Green microalga</name>
    <dbReference type="NCBI Taxonomy" id="574566"/>
    <lineage>
        <taxon>Eukaryota</taxon>
        <taxon>Viridiplantae</taxon>
        <taxon>Chlorophyta</taxon>
        <taxon>core chlorophytes</taxon>
        <taxon>Trebouxiophyceae</taxon>
        <taxon>Trebouxiophyceae incertae sedis</taxon>
        <taxon>Coccomyxaceae</taxon>
        <taxon>Coccomyxa</taxon>
        <taxon>Coccomyxa subellipsoidea</taxon>
    </lineage>
</organism>
<dbReference type="AlphaFoldDB" id="I0Z753"/>
<evidence type="ECO:0000313" key="2">
    <source>
        <dbReference type="Proteomes" id="UP000007264"/>
    </source>
</evidence>
<evidence type="ECO:0000313" key="1">
    <source>
        <dbReference type="EMBL" id="EIE26472.1"/>
    </source>
</evidence>
<proteinExistence type="predicted"/>
<reference evidence="1 2" key="1">
    <citation type="journal article" date="2012" name="Genome Biol.">
        <title>The genome of the polar eukaryotic microalga coccomyxa subellipsoidea reveals traits of cold adaptation.</title>
        <authorList>
            <person name="Blanc G."/>
            <person name="Agarkova I."/>
            <person name="Grimwood J."/>
            <person name="Kuo A."/>
            <person name="Brueggeman A."/>
            <person name="Dunigan D."/>
            <person name="Gurnon J."/>
            <person name="Ladunga I."/>
            <person name="Lindquist E."/>
            <person name="Lucas S."/>
            <person name="Pangilinan J."/>
            <person name="Proschold T."/>
            <person name="Salamov A."/>
            <person name="Schmutz J."/>
            <person name="Weeks D."/>
            <person name="Yamada T."/>
            <person name="Claverie J.M."/>
            <person name="Grigoriev I."/>
            <person name="Van Etten J."/>
            <person name="Lomsadze A."/>
            <person name="Borodovsky M."/>
        </authorList>
    </citation>
    <scope>NUCLEOTIDE SEQUENCE [LARGE SCALE GENOMIC DNA]</scope>
    <source>
        <strain evidence="1 2">C-169</strain>
    </source>
</reference>
<dbReference type="OrthoDB" id="511568at2759"/>
<dbReference type="Proteomes" id="UP000007264">
    <property type="component" value="Unassembled WGS sequence"/>
</dbReference>
<dbReference type="RefSeq" id="XP_005651016.1">
    <property type="nucleotide sequence ID" value="XM_005650959.1"/>
</dbReference>
<accession>I0Z753</accession>
<dbReference type="GeneID" id="17044482"/>
<sequence length="221" mass="24601">MLPLHLCLSDKETIARKTRTLLAIATAGEKVEEALQEHASELDFAAVRLMEKRIEAAYKSGEGKVGIQGLLLLLKRIRLIAERNAASPAERLLDDCLRVLANPTQDTDESQEEILDYMELAFDLPRAGSGPADLFAAAAMLAEEEEEDSDDDDDAGEHVGREEFVLVTRSMLEKAQEQRDMLQQALQRGDVDKAAASRVLQDRVQLIEHLQEICDLANIFM</sequence>
<protein>
    <submittedName>
        <fullName evidence="1">Uncharacterized protein</fullName>
    </submittedName>
</protein>
<dbReference type="EMBL" id="AGSI01000002">
    <property type="protein sequence ID" value="EIE26472.1"/>
    <property type="molecule type" value="Genomic_DNA"/>
</dbReference>
<keyword evidence="2" id="KW-1185">Reference proteome</keyword>
<comment type="caution">
    <text evidence="1">The sequence shown here is derived from an EMBL/GenBank/DDBJ whole genome shotgun (WGS) entry which is preliminary data.</text>
</comment>